<evidence type="ECO:0000313" key="2">
    <source>
        <dbReference type="Proteomes" id="UP000837857"/>
    </source>
</evidence>
<protein>
    <submittedName>
        <fullName evidence="1">Uncharacterized protein</fullName>
    </submittedName>
</protein>
<reference evidence="1" key="1">
    <citation type="submission" date="2022-03" db="EMBL/GenBank/DDBJ databases">
        <authorList>
            <person name="Martin H S."/>
        </authorList>
    </citation>
    <scope>NUCLEOTIDE SEQUENCE</scope>
</reference>
<feature type="non-terminal residue" evidence="1">
    <location>
        <position position="79"/>
    </location>
</feature>
<keyword evidence="2" id="KW-1185">Reference proteome</keyword>
<gene>
    <name evidence="1" type="ORF">IPOD504_LOCUS4204</name>
</gene>
<sequence length="79" mass="8987">MWKHEEIVRALFSDLQFNSPCCPYAVNGRFGGVRKRSVRRVDRLCRIPNDLTSHVSHLQSLDLTHGISYRNAAAAPLTH</sequence>
<dbReference type="EMBL" id="OW152827">
    <property type="protein sequence ID" value="CAH2043229.1"/>
    <property type="molecule type" value="Genomic_DNA"/>
</dbReference>
<organism evidence="1 2">
    <name type="scientific">Iphiclides podalirius</name>
    <name type="common">scarce swallowtail</name>
    <dbReference type="NCBI Taxonomy" id="110791"/>
    <lineage>
        <taxon>Eukaryota</taxon>
        <taxon>Metazoa</taxon>
        <taxon>Ecdysozoa</taxon>
        <taxon>Arthropoda</taxon>
        <taxon>Hexapoda</taxon>
        <taxon>Insecta</taxon>
        <taxon>Pterygota</taxon>
        <taxon>Neoptera</taxon>
        <taxon>Endopterygota</taxon>
        <taxon>Lepidoptera</taxon>
        <taxon>Glossata</taxon>
        <taxon>Ditrysia</taxon>
        <taxon>Papilionoidea</taxon>
        <taxon>Papilionidae</taxon>
        <taxon>Papilioninae</taxon>
        <taxon>Iphiclides</taxon>
    </lineage>
</organism>
<dbReference type="Proteomes" id="UP000837857">
    <property type="component" value="Chromosome 15"/>
</dbReference>
<proteinExistence type="predicted"/>
<name>A0ABN8HXK5_9NEOP</name>
<accession>A0ABN8HXK5</accession>
<evidence type="ECO:0000313" key="1">
    <source>
        <dbReference type="EMBL" id="CAH2043229.1"/>
    </source>
</evidence>